<keyword evidence="3" id="KW-1185">Reference proteome</keyword>
<keyword evidence="1" id="KW-0472">Membrane</keyword>
<protein>
    <submittedName>
        <fullName evidence="2">GAP family protein</fullName>
    </submittedName>
</protein>
<gene>
    <name evidence="2" type="ORF">ACFSFX_09330</name>
</gene>
<feature type="transmembrane region" description="Helical" evidence="1">
    <location>
        <begin position="6"/>
        <end position="29"/>
    </location>
</feature>
<name>A0ABW4Q7V5_9MICC</name>
<evidence type="ECO:0000256" key="1">
    <source>
        <dbReference type="SAM" id="Phobius"/>
    </source>
</evidence>
<feature type="transmembrane region" description="Helical" evidence="1">
    <location>
        <begin position="177"/>
        <end position="199"/>
    </location>
</feature>
<dbReference type="Pfam" id="PF11139">
    <property type="entry name" value="SfLAP"/>
    <property type="match status" value="1"/>
</dbReference>
<accession>A0ABW4Q7V5</accession>
<dbReference type="RefSeq" id="WP_343878276.1">
    <property type="nucleotide sequence ID" value="NZ_BAAAIJ010000013.1"/>
</dbReference>
<feature type="transmembrane region" description="Helical" evidence="1">
    <location>
        <begin position="220"/>
        <end position="238"/>
    </location>
</feature>
<reference evidence="3" key="1">
    <citation type="journal article" date="2019" name="Int. J. Syst. Evol. Microbiol.">
        <title>The Global Catalogue of Microorganisms (GCM) 10K type strain sequencing project: providing services to taxonomists for standard genome sequencing and annotation.</title>
        <authorList>
            <consortium name="The Broad Institute Genomics Platform"/>
            <consortium name="The Broad Institute Genome Sequencing Center for Infectious Disease"/>
            <person name="Wu L."/>
            <person name="Ma J."/>
        </authorList>
    </citation>
    <scope>NUCLEOTIDE SEQUENCE [LARGE SCALE GENOMIC DNA]</scope>
    <source>
        <strain evidence="3">JCM 11496</strain>
    </source>
</reference>
<feature type="transmembrane region" description="Helical" evidence="1">
    <location>
        <begin position="41"/>
        <end position="62"/>
    </location>
</feature>
<evidence type="ECO:0000313" key="3">
    <source>
        <dbReference type="Proteomes" id="UP001597307"/>
    </source>
</evidence>
<sequence>MTLALAGALTVLALIDSTSFGTLMIPLWLMLAPGRMRVGRIVVFLVTVAAFYFGVGLAIMFGAEAAVAQLGDFFSSRLALTALFAAGVGLIIWSFQLEAKAKREKKEGAPPSARILRWRDRAVGSESSGATGSGGVALMGLAVGAGTVEVATMLPYLGAIGLLTTSDVGWPLSGGVLAAYCLVMILPALAFLLLRLVAARWVDPILRKLDGWLTRNSTNTLSWVVGILGVLLVVNTAGEVL</sequence>
<feature type="transmembrane region" description="Helical" evidence="1">
    <location>
        <begin position="136"/>
        <end position="157"/>
    </location>
</feature>
<evidence type="ECO:0000313" key="2">
    <source>
        <dbReference type="EMBL" id="MFD1846798.1"/>
    </source>
</evidence>
<organism evidence="2 3">
    <name type="scientific">Arthrobacter flavus</name>
    <dbReference type="NCBI Taxonomy" id="95172"/>
    <lineage>
        <taxon>Bacteria</taxon>
        <taxon>Bacillati</taxon>
        <taxon>Actinomycetota</taxon>
        <taxon>Actinomycetes</taxon>
        <taxon>Micrococcales</taxon>
        <taxon>Micrococcaceae</taxon>
        <taxon>Arthrobacter</taxon>
    </lineage>
</organism>
<feature type="transmembrane region" description="Helical" evidence="1">
    <location>
        <begin position="74"/>
        <end position="95"/>
    </location>
</feature>
<keyword evidence="1" id="KW-1133">Transmembrane helix</keyword>
<comment type="caution">
    <text evidence="2">The sequence shown here is derived from an EMBL/GenBank/DDBJ whole genome shotgun (WGS) entry which is preliminary data.</text>
</comment>
<proteinExistence type="predicted"/>
<dbReference type="Proteomes" id="UP001597307">
    <property type="component" value="Unassembled WGS sequence"/>
</dbReference>
<dbReference type="EMBL" id="JBHUGA010000030">
    <property type="protein sequence ID" value="MFD1846798.1"/>
    <property type="molecule type" value="Genomic_DNA"/>
</dbReference>
<dbReference type="InterPro" id="IPR021315">
    <property type="entry name" value="Gap/Sap"/>
</dbReference>
<keyword evidence="1" id="KW-0812">Transmembrane</keyword>